<dbReference type="AlphaFoldDB" id="A0A2W1K2U8"/>
<evidence type="ECO:0000256" key="1">
    <source>
        <dbReference type="SAM" id="SignalP"/>
    </source>
</evidence>
<accession>A0A2W1K2U8</accession>
<comment type="caution">
    <text evidence="2">The sequence shown here is derived from an EMBL/GenBank/DDBJ whole genome shotgun (WGS) entry which is preliminary data.</text>
</comment>
<organism evidence="2 3">
    <name type="scientific">Acaryochloris thomasi RCC1774</name>
    <dbReference type="NCBI Taxonomy" id="1764569"/>
    <lineage>
        <taxon>Bacteria</taxon>
        <taxon>Bacillati</taxon>
        <taxon>Cyanobacteriota</taxon>
        <taxon>Cyanophyceae</taxon>
        <taxon>Acaryochloridales</taxon>
        <taxon>Acaryochloridaceae</taxon>
        <taxon>Acaryochloris</taxon>
        <taxon>Acaryochloris thomasi</taxon>
    </lineage>
</organism>
<dbReference type="RefSeq" id="WP_110985166.1">
    <property type="nucleotide sequence ID" value="NZ_CAWNWM010000003.1"/>
</dbReference>
<evidence type="ECO:0000313" key="2">
    <source>
        <dbReference type="EMBL" id="PZD74347.1"/>
    </source>
</evidence>
<dbReference type="EMBL" id="PQWO01000003">
    <property type="protein sequence ID" value="PZD74347.1"/>
    <property type="molecule type" value="Genomic_DNA"/>
</dbReference>
<keyword evidence="3" id="KW-1185">Reference proteome</keyword>
<proteinExistence type="predicted"/>
<sequence length="172" mass="19149">MKIKQGLITLLLGTLGWMGSAEAAGKIVGFQYVTFADSGDAPLEDNAIHYIPCSPKNDCIQVQEAIQAELTQAQSEMRQARLSLERPEEAWNVFSQLDQQLLPLLTDKEGYKTVKTGKKGVFRVDCPTKNCLIYSFGVVRDRYGYWLQISPGRKRLDLGPGKGIAEDKPRSL</sequence>
<dbReference type="Proteomes" id="UP000248857">
    <property type="component" value="Unassembled WGS sequence"/>
</dbReference>
<feature type="signal peptide" evidence="1">
    <location>
        <begin position="1"/>
        <end position="23"/>
    </location>
</feature>
<name>A0A2W1K2U8_9CYAN</name>
<evidence type="ECO:0000313" key="3">
    <source>
        <dbReference type="Proteomes" id="UP000248857"/>
    </source>
</evidence>
<gene>
    <name evidence="2" type="ORF">C1752_01182</name>
</gene>
<feature type="chain" id="PRO_5016067884" evidence="1">
    <location>
        <begin position="24"/>
        <end position="172"/>
    </location>
</feature>
<reference evidence="2 3" key="1">
    <citation type="journal article" date="2018" name="Sci. Rep.">
        <title>A novel species of the marine cyanobacterium Acaryochloris with a unique pigment content and lifestyle.</title>
        <authorList>
            <person name="Partensky F."/>
            <person name="Six C."/>
            <person name="Ratin M."/>
            <person name="Garczarek L."/>
            <person name="Vaulot D."/>
            <person name="Probert I."/>
            <person name="Calteau A."/>
            <person name="Gourvil P."/>
            <person name="Marie D."/>
            <person name="Grebert T."/>
            <person name="Bouchier C."/>
            <person name="Le Panse S."/>
            <person name="Gachenot M."/>
            <person name="Rodriguez F."/>
            <person name="Garrido J.L."/>
        </authorList>
    </citation>
    <scope>NUCLEOTIDE SEQUENCE [LARGE SCALE GENOMIC DNA]</scope>
    <source>
        <strain evidence="2 3">RCC1774</strain>
    </source>
</reference>
<dbReference type="OrthoDB" id="571740at2"/>
<protein>
    <submittedName>
        <fullName evidence="2">Uncharacterized protein</fullName>
    </submittedName>
</protein>
<keyword evidence="1" id="KW-0732">Signal</keyword>